<comment type="similarity">
    <text evidence="2 7">Belongs to the glycosyl hydrolase 47 family.</text>
</comment>
<dbReference type="SUPFAM" id="SSF48225">
    <property type="entry name" value="Seven-hairpin glycosidases"/>
    <property type="match status" value="1"/>
</dbReference>
<dbReference type="PRINTS" id="PR00747">
    <property type="entry name" value="GLYHDRLASE47"/>
</dbReference>
<dbReference type="SUPFAM" id="SSF52025">
    <property type="entry name" value="PA domain"/>
    <property type="match status" value="1"/>
</dbReference>
<dbReference type="OrthoDB" id="8118055at2759"/>
<keyword evidence="7" id="KW-0378">Hydrolase</keyword>
<dbReference type="InterPro" id="IPR046450">
    <property type="entry name" value="PA_dom_sf"/>
</dbReference>
<evidence type="ECO:0000256" key="3">
    <source>
        <dbReference type="ARBA" id="ARBA00022824"/>
    </source>
</evidence>
<feature type="domain" description="PA" evidence="10">
    <location>
        <begin position="725"/>
        <end position="798"/>
    </location>
</feature>
<feature type="binding site" evidence="6">
    <location>
        <position position="473"/>
    </location>
    <ligand>
        <name>Ca(2+)</name>
        <dbReference type="ChEBI" id="CHEBI:29108"/>
    </ligand>
</feature>
<dbReference type="EMBL" id="QEAM01000041">
    <property type="protein sequence ID" value="TPX49033.1"/>
    <property type="molecule type" value="Genomic_DNA"/>
</dbReference>
<dbReference type="GO" id="GO:0004571">
    <property type="term" value="F:mannosyl-oligosaccharide 1,2-alpha-mannosidase activity"/>
    <property type="evidence" value="ECO:0007669"/>
    <property type="project" value="InterPro"/>
</dbReference>
<gene>
    <name evidence="11" type="ORF">SeLEV6574_g01694</name>
</gene>
<dbReference type="Gene3D" id="1.50.10.10">
    <property type="match status" value="1"/>
</dbReference>
<evidence type="ECO:0000256" key="1">
    <source>
        <dbReference type="ARBA" id="ARBA00004240"/>
    </source>
</evidence>
<keyword evidence="9" id="KW-0732">Signal</keyword>
<proteinExistence type="inferred from homology"/>
<feature type="active site" description="Proton donor" evidence="5">
    <location>
        <position position="132"/>
    </location>
</feature>
<comment type="cofactor">
    <cofactor evidence="6">
        <name>Ca(2+)</name>
        <dbReference type="ChEBI" id="CHEBI:29108"/>
    </cofactor>
</comment>
<dbReference type="PANTHER" id="PTHR45679">
    <property type="entry name" value="ER DEGRADATION-ENHANCING ALPHA-MANNOSIDASE-LIKE PROTEIN 2"/>
    <property type="match status" value="1"/>
</dbReference>
<feature type="signal peptide" evidence="9">
    <location>
        <begin position="1"/>
        <end position="26"/>
    </location>
</feature>
<evidence type="ECO:0000256" key="9">
    <source>
        <dbReference type="SAM" id="SignalP"/>
    </source>
</evidence>
<sequence length="970" mass="107134">MRPHPHWLHIIALWRLLFASLDVCDAMTTRRRLDLRDKVQEMFYHGWDSYIKYAYPQDELNPLSCTARSRNDSDPDAFHVNDVLAGVSVTLLDTLDTFAVMNDRANFSRLVHLVISRGPTQLDVPSRVQVFETTIRVLGGLLSAHLLATNSDLGFAVPAYSGELLSLAQDLGRKLLPAFDASPTDIPFARVNLMHGVLPWEVNDTCTAGAGTLILEFGILSRLTNDPTFEKVAKKALMAIWDKRSELDLVGNTLSVQTGKWIHRMAGIGAGIDSFYEYLLKAYVLFGDVECLETFESAYAAVMSHIRDSNGFVYKNVNMDSGQLVTTWIDSLAAFFPGLQVLYGDVESAARLHHLYFALWRRFKSLPERFDWTTQSAVLAHYPLRPELVESTFMLYRATKHPHYLQVGEEILQDLNSLMRVKCGFASLADVVKKTTTDRMESFFLSETLKYLYLLFDEDNVFNHLDSNFVFSTEGHVFVLPHNYSRTPSATDKSDMSQPTQLNTSRPETTVCPLNKGIWGMLETYEFRNHITPDAKRLYPPIDLESTKAIHRFVGLPEDMDPVVDTMPMCNTGALLNQQPLIILAGQTFTVAIDAPSGANVPLAHLTQFSHGFTTSSVAGLQLNLQVDIASPDAFMITSITDPTRDVSLVVRPGHVVRVPKQGTAFLTPTLHLKSTSPPVVNLTLFLQGRDYAGVLAAFGRDIAAGEWMDVVLQPLLDGHGILWDGCTPYQGVDVAGRVPLVLRGACMFAAKAKHAEAAGAVGLVVVARDNRPFTMSSANETWSEEEANIGIPVIMVGISFLRHLLSLPYEAVDGIICGPRLNSEIECGVPIDSETQLSHLYEADTQIQFNNLKVRNFEVVLVLSGRERRVLDSGRPLANSVSGILDPGQGIGCAGGCIADTRMCCRDLVGLGLGVGGMGSSRASHVRNVVASDAPGPLISGSRLSESNNGQEKEQSTWWDWLELHFKYL</sequence>
<organism evidence="11 12">
    <name type="scientific">Synchytrium endobioticum</name>
    <dbReference type="NCBI Taxonomy" id="286115"/>
    <lineage>
        <taxon>Eukaryota</taxon>
        <taxon>Fungi</taxon>
        <taxon>Fungi incertae sedis</taxon>
        <taxon>Chytridiomycota</taxon>
        <taxon>Chytridiomycota incertae sedis</taxon>
        <taxon>Chytridiomycetes</taxon>
        <taxon>Synchytriales</taxon>
        <taxon>Synchytriaceae</taxon>
        <taxon>Synchytrium</taxon>
    </lineage>
</organism>
<feature type="region of interest" description="Disordered" evidence="8">
    <location>
        <begin position="487"/>
        <end position="507"/>
    </location>
</feature>
<dbReference type="GO" id="GO:1904380">
    <property type="term" value="P:endoplasmic reticulum mannose trimming"/>
    <property type="evidence" value="ECO:0007669"/>
    <property type="project" value="InterPro"/>
</dbReference>
<feature type="active site" evidence="5">
    <location>
        <position position="387"/>
    </location>
</feature>
<dbReference type="InterPro" id="IPR001382">
    <property type="entry name" value="Glyco_hydro_47"/>
</dbReference>
<feature type="active site" description="Proton donor" evidence="5">
    <location>
        <position position="368"/>
    </location>
</feature>
<feature type="chain" id="PRO_5021348079" description="alpha-1,2-Mannosidase" evidence="9">
    <location>
        <begin position="27"/>
        <end position="970"/>
    </location>
</feature>
<dbReference type="PANTHER" id="PTHR45679:SF5">
    <property type="entry name" value="ER DEGRADATION-ENHANCING ALPHA-MANNOSIDASE-LIKE PROTEIN 1"/>
    <property type="match status" value="1"/>
</dbReference>
<dbReference type="GO" id="GO:0005975">
    <property type="term" value="P:carbohydrate metabolic process"/>
    <property type="evidence" value="ECO:0007669"/>
    <property type="project" value="InterPro"/>
</dbReference>
<keyword evidence="3" id="KW-0256">Endoplasmic reticulum</keyword>
<evidence type="ECO:0000313" key="12">
    <source>
        <dbReference type="Proteomes" id="UP000320475"/>
    </source>
</evidence>
<evidence type="ECO:0000313" key="11">
    <source>
        <dbReference type="EMBL" id="TPX49033.1"/>
    </source>
</evidence>
<keyword evidence="4" id="KW-0325">Glycoprotein</keyword>
<dbReference type="AlphaFoldDB" id="A0A507DBS6"/>
<dbReference type="GO" id="GO:0016020">
    <property type="term" value="C:membrane"/>
    <property type="evidence" value="ECO:0007669"/>
    <property type="project" value="InterPro"/>
</dbReference>
<dbReference type="GO" id="GO:0005509">
    <property type="term" value="F:calcium ion binding"/>
    <property type="evidence" value="ECO:0007669"/>
    <property type="project" value="InterPro"/>
</dbReference>
<dbReference type="GO" id="GO:0036503">
    <property type="term" value="P:ERAD pathway"/>
    <property type="evidence" value="ECO:0007669"/>
    <property type="project" value="UniProtKB-ARBA"/>
</dbReference>
<dbReference type="Pfam" id="PF02225">
    <property type="entry name" value="PA"/>
    <property type="match status" value="1"/>
</dbReference>
<dbReference type="Pfam" id="PF01532">
    <property type="entry name" value="Glyco_hydro_47"/>
    <property type="match status" value="1"/>
</dbReference>
<feature type="active site" evidence="5">
    <location>
        <position position="273"/>
    </location>
</feature>
<dbReference type="VEuPathDB" id="FungiDB:SeMB42_g02136"/>
<keyword evidence="6" id="KW-0106">Calcium</keyword>
<dbReference type="Gene3D" id="3.50.30.30">
    <property type="match status" value="1"/>
</dbReference>
<dbReference type="InterPro" id="IPR044674">
    <property type="entry name" value="EDEM1/2/3"/>
</dbReference>
<evidence type="ECO:0000256" key="2">
    <source>
        <dbReference type="ARBA" id="ARBA00007658"/>
    </source>
</evidence>
<evidence type="ECO:0000256" key="8">
    <source>
        <dbReference type="SAM" id="MobiDB-lite"/>
    </source>
</evidence>
<comment type="subcellular location">
    <subcellularLocation>
        <location evidence="1">Endoplasmic reticulum</location>
    </subcellularLocation>
</comment>
<dbReference type="Proteomes" id="UP000320475">
    <property type="component" value="Unassembled WGS sequence"/>
</dbReference>
<evidence type="ECO:0000256" key="6">
    <source>
        <dbReference type="PIRSR" id="PIRSR601382-2"/>
    </source>
</evidence>
<keyword evidence="7" id="KW-0326">Glycosidase</keyword>
<dbReference type="InterPro" id="IPR012341">
    <property type="entry name" value="6hp_glycosidase-like_sf"/>
</dbReference>
<evidence type="ECO:0000259" key="10">
    <source>
        <dbReference type="Pfam" id="PF02225"/>
    </source>
</evidence>
<evidence type="ECO:0000256" key="7">
    <source>
        <dbReference type="RuleBase" id="RU361193"/>
    </source>
</evidence>
<evidence type="ECO:0000256" key="4">
    <source>
        <dbReference type="ARBA" id="ARBA00023180"/>
    </source>
</evidence>
<evidence type="ECO:0000256" key="5">
    <source>
        <dbReference type="PIRSR" id="PIRSR601382-1"/>
    </source>
</evidence>
<comment type="caution">
    <text evidence="11">The sequence shown here is derived from an EMBL/GenBank/DDBJ whole genome shotgun (WGS) entry which is preliminary data.</text>
</comment>
<name>A0A507DBS6_9FUNG</name>
<dbReference type="GO" id="GO:0044322">
    <property type="term" value="C:endoplasmic reticulum quality control compartment"/>
    <property type="evidence" value="ECO:0007669"/>
    <property type="project" value="GOC"/>
</dbReference>
<protein>
    <recommendedName>
        <fullName evidence="7">alpha-1,2-Mannosidase</fullName>
        <ecNumber evidence="7">3.2.1.-</ecNumber>
    </recommendedName>
</protein>
<dbReference type="EC" id="3.2.1.-" evidence="7"/>
<reference evidence="11 12" key="1">
    <citation type="journal article" date="2019" name="Sci. Rep.">
        <title>Comparative genomics of chytrid fungi reveal insights into the obligate biotrophic and pathogenic lifestyle of Synchytrium endobioticum.</title>
        <authorList>
            <person name="van de Vossenberg B.T.L.H."/>
            <person name="Warris S."/>
            <person name="Nguyen H.D.T."/>
            <person name="van Gent-Pelzer M.P.E."/>
            <person name="Joly D.L."/>
            <person name="van de Geest H.C."/>
            <person name="Bonants P.J.M."/>
            <person name="Smith D.S."/>
            <person name="Levesque C.A."/>
            <person name="van der Lee T.A.J."/>
        </authorList>
    </citation>
    <scope>NUCLEOTIDE SEQUENCE [LARGE SCALE GENOMIC DNA]</scope>
    <source>
        <strain evidence="11 12">LEV6574</strain>
    </source>
</reference>
<dbReference type="InterPro" id="IPR036026">
    <property type="entry name" value="Seven-hairpin_glycosidases"/>
</dbReference>
<accession>A0A507DBS6</accession>
<keyword evidence="6" id="KW-0479">Metal-binding</keyword>
<dbReference type="InterPro" id="IPR003137">
    <property type="entry name" value="PA_domain"/>
</dbReference>